<name>A0A8X6EYH6_TRICU</name>
<keyword evidence="2" id="KW-1185">Reference proteome</keyword>
<accession>A0A8X6EYH6</accession>
<sequence length="80" mass="9373">MHSSQAPKFPLSIQRRAVQINLCLFHCYWSKEGHRLLISDECLPPYGPSFPYFPKCLFPTDEWEAFWGTSPANPYRRSSH</sequence>
<evidence type="ECO:0000313" key="2">
    <source>
        <dbReference type="Proteomes" id="UP000887116"/>
    </source>
</evidence>
<organism evidence="1 2">
    <name type="scientific">Trichonephila clavata</name>
    <name type="common">Joro spider</name>
    <name type="synonym">Nephila clavata</name>
    <dbReference type="NCBI Taxonomy" id="2740835"/>
    <lineage>
        <taxon>Eukaryota</taxon>
        <taxon>Metazoa</taxon>
        <taxon>Ecdysozoa</taxon>
        <taxon>Arthropoda</taxon>
        <taxon>Chelicerata</taxon>
        <taxon>Arachnida</taxon>
        <taxon>Araneae</taxon>
        <taxon>Araneomorphae</taxon>
        <taxon>Entelegynae</taxon>
        <taxon>Araneoidea</taxon>
        <taxon>Nephilidae</taxon>
        <taxon>Trichonephila</taxon>
    </lineage>
</organism>
<evidence type="ECO:0000313" key="1">
    <source>
        <dbReference type="EMBL" id="GFQ66025.1"/>
    </source>
</evidence>
<dbReference type="EMBL" id="BMAO01000325">
    <property type="protein sequence ID" value="GFQ66025.1"/>
    <property type="molecule type" value="Genomic_DNA"/>
</dbReference>
<gene>
    <name evidence="1" type="ORF">TNCT_527141</name>
</gene>
<dbReference type="Proteomes" id="UP000887116">
    <property type="component" value="Unassembled WGS sequence"/>
</dbReference>
<proteinExistence type="predicted"/>
<dbReference type="AlphaFoldDB" id="A0A8X6EYH6"/>
<comment type="caution">
    <text evidence="1">The sequence shown here is derived from an EMBL/GenBank/DDBJ whole genome shotgun (WGS) entry which is preliminary data.</text>
</comment>
<protein>
    <submittedName>
        <fullName evidence="1">Uncharacterized protein</fullName>
    </submittedName>
</protein>
<reference evidence="1" key="1">
    <citation type="submission" date="2020-07" db="EMBL/GenBank/DDBJ databases">
        <title>Multicomponent nature underlies the extraordinary mechanical properties of spider dragline silk.</title>
        <authorList>
            <person name="Kono N."/>
            <person name="Nakamura H."/>
            <person name="Mori M."/>
            <person name="Yoshida Y."/>
            <person name="Ohtoshi R."/>
            <person name="Malay A.D."/>
            <person name="Moran D.A.P."/>
            <person name="Tomita M."/>
            <person name="Numata K."/>
            <person name="Arakawa K."/>
        </authorList>
    </citation>
    <scope>NUCLEOTIDE SEQUENCE</scope>
</reference>